<feature type="region of interest" description="Disordered" evidence="1">
    <location>
        <begin position="83"/>
        <end position="104"/>
    </location>
</feature>
<sequence>MYCQKILIRMGIFSRSSISRKPNETMRLFVTTFIGVAFGFLIGVSFPTLSLTKLNISSSLLPTIDLSYIDHRTLGLSFSSMRNRTGSTRPPDLNETTQIWAPSNPRGAERLPPGIVAAESDFYLRRLWGLPNEDLTSTPQYLVTFTVGYDQRKNIDACVKKFSENFTILLFHYDGRVSEWDEFEWSKRAIHVSARKQTKWWYAKRFLHPDIVARYDYIFIWDEDLGVEHFNAEEYIKLVKKHGLEISQPGLEPNKGLTWQMTKRRGDREVHKVTEEKPGWCTDPYLPPCAAYDNHSCFACLGSCVLPDLIFEFEMLTELRFWWMQNDLVHGWGLDFALRKCVEPAHEKIGVVDSQWIVHQTVPSLGNQGESQNGKAPWHGVRERCKKEWTMFQTRLANAEKAYFRAMEVESNSTTH</sequence>
<feature type="transmembrane region" description="Helical" evidence="2">
    <location>
        <begin position="28"/>
        <end position="49"/>
    </location>
</feature>
<keyword evidence="2" id="KW-0472">Membrane</keyword>
<proteinExistence type="predicted"/>
<evidence type="ECO:0000313" key="3">
    <source>
        <dbReference type="EMBL" id="KAJ4831909.1"/>
    </source>
</evidence>
<keyword evidence="4" id="KW-1185">Reference proteome</keyword>
<dbReference type="PANTHER" id="PTHR31210">
    <property type="entry name" value="OS06G0731900 PROTEIN"/>
    <property type="match status" value="1"/>
</dbReference>
<dbReference type="InterPro" id="IPR007877">
    <property type="entry name" value="DUF707"/>
</dbReference>
<keyword evidence="2" id="KW-0812">Transmembrane</keyword>
<gene>
    <name evidence="3" type="ORF">Tsubulata_042675</name>
</gene>
<dbReference type="AlphaFoldDB" id="A0A9Q0FJJ5"/>
<feature type="compositionally biased region" description="Polar residues" evidence="1">
    <location>
        <begin position="83"/>
        <end position="101"/>
    </location>
</feature>
<dbReference type="Pfam" id="PF05212">
    <property type="entry name" value="DUF707"/>
    <property type="match status" value="1"/>
</dbReference>
<keyword evidence="2" id="KW-1133">Transmembrane helix</keyword>
<reference evidence="3" key="1">
    <citation type="submission" date="2022-02" db="EMBL/GenBank/DDBJ databases">
        <authorList>
            <person name="Henning P.M."/>
            <person name="McCubbin A.G."/>
            <person name="Shore J.S."/>
        </authorList>
    </citation>
    <scope>NUCLEOTIDE SEQUENCE</scope>
    <source>
        <strain evidence="3">F60SS</strain>
        <tissue evidence="3">Leaves</tissue>
    </source>
</reference>
<dbReference type="OrthoDB" id="9985979at2759"/>
<comment type="caution">
    <text evidence="3">The sequence shown here is derived from an EMBL/GenBank/DDBJ whole genome shotgun (WGS) entry which is preliminary data.</text>
</comment>
<protein>
    <submittedName>
        <fullName evidence="3">Uncharacterized protein</fullName>
    </submittedName>
</protein>
<accession>A0A9Q0FJJ5</accession>
<dbReference type="PANTHER" id="PTHR31210:SF68">
    <property type="entry name" value="OS06G0727800 PROTEIN"/>
    <property type="match status" value="1"/>
</dbReference>
<evidence type="ECO:0000256" key="2">
    <source>
        <dbReference type="SAM" id="Phobius"/>
    </source>
</evidence>
<name>A0A9Q0FJJ5_9ROSI</name>
<evidence type="ECO:0000256" key="1">
    <source>
        <dbReference type="SAM" id="MobiDB-lite"/>
    </source>
</evidence>
<dbReference type="Proteomes" id="UP001141552">
    <property type="component" value="Unassembled WGS sequence"/>
</dbReference>
<dbReference type="EMBL" id="JAKUCV010005256">
    <property type="protein sequence ID" value="KAJ4831909.1"/>
    <property type="molecule type" value="Genomic_DNA"/>
</dbReference>
<reference evidence="3" key="2">
    <citation type="journal article" date="2023" name="Plants (Basel)">
        <title>Annotation of the Turnera subulata (Passifloraceae) Draft Genome Reveals the S-Locus Evolved after the Divergence of Turneroideae from Passifloroideae in a Stepwise Manner.</title>
        <authorList>
            <person name="Henning P.M."/>
            <person name="Roalson E.H."/>
            <person name="Mir W."/>
            <person name="McCubbin A.G."/>
            <person name="Shore J.S."/>
        </authorList>
    </citation>
    <scope>NUCLEOTIDE SEQUENCE</scope>
    <source>
        <strain evidence="3">F60SS</strain>
    </source>
</reference>
<evidence type="ECO:0000313" key="4">
    <source>
        <dbReference type="Proteomes" id="UP001141552"/>
    </source>
</evidence>
<organism evidence="3 4">
    <name type="scientific">Turnera subulata</name>
    <dbReference type="NCBI Taxonomy" id="218843"/>
    <lineage>
        <taxon>Eukaryota</taxon>
        <taxon>Viridiplantae</taxon>
        <taxon>Streptophyta</taxon>
        <taxon>Embryophyta</taxon>
        <taxon>Tracheophyta</taxon>
        <taxon>Spermatophyta</taxon>
        <taxon>Magnoliopsida</taxon>
        <taxon>eudicotyledons</taxon>
        <taxon>Gunneridae</taxon>
        <taxon>Pentapetalae</taxon>
        <taxon>rosids</taxon>
        <taxon>fabids</taxon>
        <taxon>Malpighiales</taxon>
        <taxon>Passifloraceae</taxon>
        <taxon>Turnera</taxon>
    </lineage>
</organism>